<keyword evidence="1" id="KW-0862">Zinc</keyword>
<dbReference type="InterPro" id="IPR036875">
    <property type="entry name" value="Znf_CCHC_sf"/>
</dbReference>
<protein>
    <recommendedName>
        <fullName evidence="2">CCHC-type domain-containing protein</fullName>
    </recommendedName>
</protein>
<dbReference type="Gene3D" id="4.10.60.10">
    <property type="entry name" value="Zinc finger, CCHC-type"/>
    <property type="match status" value="1"/>
</dbReference>
<keyword evidence="4" id="KW-1185">Reference proteome</keyword>
<sequence length="184" mass="20568">MTSNTRGQCYHCQELGHFSKDCPHRQRVNAVAEKEGTPDASDPDLLPYPLNEDAYDDCDNAADQHLDDDSYGDSTTQVIVNGVNIVTSEWHYTRGGLEDVAILGVGLEGTDSDMGANFPEQKERSCLTKRTAAAKGRQHDIEDFDDATSNNSTYGWIDLKLQYDSNYILNLKFYMFGDQLMVVI</sequence>
<dbReference type="OrthoDB" id="3205788at2759"/>
<dbReference type="SUPFAM" id="SSF57756">
    <property type="entry name" value="Retrovirus zinc finger-like domains"/>
    <property type="match status" value="1"/>
</dbReference>
<evidence type="ECO:0000313" key="3">
    <source>
        <dbReference type="EMBL" id="KAJ4980537.1"/>
    </source>
</evidence>
<reference evidence="3" key="1">
    <citation type="journal article" date="2023" name="Plant J.">
        <title>The genome of the king protea, Protea cynaroides.</title>
        <authorList>
            <person name="Chang J."/>
            <person name="Duong T.A."/>
            <person name="Schoeman C."/>
            <person name="Ma X."/>
            <person name="Roodt D."/>
            <person name="Barker N."/>
            <person name="Li Z."/>
            <person name="Van de Peer Y."/>
            <person name="Mizrachi E."/>
        </authorList>
    </citation>
    <scope>NUCLEOTIDE SEQUENCE</scope>
    <source>
        <tissue evidence="3">Young leaves</tissue>
    </source>
</reference>
<name>A0A9Q0L1B8_9MAGN</name>
<dbReference type="GO" id="GO:0008270">
    <property type="term" value="F:zinc ion binding"/>
    <property type="evidence" value="ECO:0007669"/>
    <property type="project" value="UniProtKB-KW"/>
</dbReference>
<dbReference type="PROSITE" id="PS50158">
    <property type="entry name" value="ZF_CCHC"/>
    <property type="match status" value="1"/>
</dbReference>
<dbReference type="InterPro" id="IPR001878">
    <property type="entry name" value="Znf_CCHC"/>
</dbReference>
<dbReference type="SMART" id="SM00343">
    <property type="entry name" value="ZnF_C2HC"/>
    <property type="match status" value="1"/>
</dbReference>
<dbReference type="GO" id="GO:0003676">
    <property type="term" value="F:nucleic acid binding"/>
    <property type="evidence" value="ECO:0007669"/>
    <property type="project" value="InterPro"/>
</dbReference>
<dbReference type="Pfam" id="PF00098">
    <property type="entry name" value="zf-CCHC"/>
    <property type="match status" value="1"/>
</dbReference>
<dbReference type="Proteomes" id="UP001141806">
    <property type="component" value="Unassembled WGS sequence"/>
</dbReference>
<dbReference type="EMBL" id="JAMYWD010000001">
    <property type="protein sequence ID" value="KAJ4980537.1"/>
    <property type="molecule type" value="Genomic_DNA"/>
</dbReference>
<keyword evidence="1" id="KW-0479">Metal-binding</keyword>
<comment type="caution">
    <text evidence="3">The sequence shown here is derived from an EMBL/GenBank/DDBJ whole genome shotgun (WGS) entry which is preliminary data.</text>
</comment>
<proteinExistence type="predicted"/>
<organism evidence="3 4">
    <name type="scientific">Protea cynaroides</name>
    <dbReference type="NCBI Taxonomy" id="273540"/>
    <lineage>
        <taxon>Eukaryota</taxon>
        <taxon>Viridiplantae</taxon>
        <taxon>Streptophyta</taxon>
        <taxon>Embryophyta</taxon>
        <taxon>Tracheophyta</taxon>
        <taxon>Spermatophyta</taxon>
        <taxon>Magnoliopsida</taxon>
        <taxon>Proteales</taxon>
        <taxon>Proteaceae</taxon>
        <taxon>Protea</taxon>
    </lineage>
</organism>
<evidence type="ECO:0000259" key="2">
    <source>
        <dbReference type="PROSITE" id="PS50158"/>
    </source>
</evidence>
<evidence type="ECO:0000313" key="4">
    <source>
        <dbReference type="Proteomes" id="UP001141806"/>
    </source>
</evidence>
<gene>
    <name evidence="3" type="ORF">NE237_031374</name>
</gene>
<accession>A0A9Q0L1B8</accession>
<feature type="domain" description="CCHC-type" evidence="2">
    <location>
        <begin position="9"/>
        <end position="23"/>
    </location>
</feature>
<dbReference type="AlphaFoldDB" id="A0A9Q0L1B8"/>
<evidence type="ECO:0000256" key="1">
    <source>
        <dbReference type="PROSITE-ProRule" id="PRU00047"/>
    </source>
</evidence>
<keyword evidence="1" id="KW-0863">Zinc-finger</keyword>